<dbReference type="NCBIfam" id="TIGR00150">
    <property type="entry name" value="T6A_YjeE"/>
    <property type="match status" value="1"/>
</dbReference>
<dbReference type="GO" id="GO:0046872">
    <property type="term" value="F:metal ion binding"/>
    <property type="evidence" value="ECO:0007669"/>
    <property type="project" value="UniProtKB-KW"/>
</dbReference>
<evidence type="ECO:0000256" key="5">
    <source>
        <dbReference type="ARBA" id="ARBA00022694"/>
    </source>
</evidence>
<dbReference type="AlphaFoldDB" id="A0A1A8XPQ5"/>
<keyword evidence="7" id="KW-0547">Nucleotide-binding</keyword>
<protein>
    <recommendedName>
        <fullName evidence="3">tRNA threonylcarbamoyladenosine biosynthesis protein TsaE</fullName>
    </recommendedName>
    <alternativeName>
        <fullName evidence="10">t(6)A37 threonylcarbamoyladenosine biosynthesis protein TsaE</fullName>
    </alternativeName>
</protein>
<evidence type="ECO:0000256" key="3">
    <source>
        <dbReference type="ARBA" id="ARBA00019010"/>
    </source>
</evidence>
<dbReference type="SUPFAM" id="SSF52540">
    <property type="entry name" value="P-loop containing nucleoside triphosphate hydrolases"/>
    <property type="match status" value="1"/>
</dbReference>
<proteinExistence type="inferred from homology"/>
<keyword evidence="4" id="KW-0963">Cytoplasm</keyword>
<dbReference type="Gene3D" id="3.40.50.300">
    <property type="entry name" value="P-loop containing nucleotide triphosphate hydrolases"/>
    <property type="match status" value="1"/>
</dbReference>
<gene>
    <name evidence="11" type="primary">yjeE</name>
    <name evidence="11" type="ORF">PROAA_210028</name>
</gene>
<evidence type="ECO:0000256" key="1">
    <source>
        <dbReference type="ARBA" id="ARBA00004496"/>
    </source>
</evidence>
<name>A0A1A8XPQ5_9RHOO</name>
<dbReference type="Pfam" id="PF02367">
    <property type="entry name" value="TsaE"/>
    <property type="match status" value="1"/>
</dbReference>
<evidence type="ECO:0000313" key="12">
    <source>
        <dbReference type="Proteomes" id="UP000199600"/>
    </source>
</evidence>
<evidence type="ECO:0000313" key="11">
    <source>
        <dbReference type="EMBL" id="SBT07135.1"/>
    </source>
</evidence>
<comment type="subcellular location">
    <subcellularLocation>
        <location evidence="1">Cytoplasm</location>
    </subcellularLocation>
</comment>
<dbReference type="PANTHER" id="PTHR33540:SF2">
    <property type="entry name" value="TRNA THREONYLCARBAMOYLADENOSINE BIOSYNTHESIS PROTEIN TSAE"/>
    <property type="match status" value="1"/>
</dbReference>
<keyword evidence="12" id="KW-1185">Reference proteome</keyword>
<accession>A0A1A8XPQ5</accession>
<evidence type="ECO:0000256" key="9">
    <source>
        <dbReference type="ARBA" id="ARBA00022842"/>
    </source>
</evidence>
<sequence>MYLPDEATTMVLGRELAPLLAPGMVVWLNGDLGSGKTALVRALLRGLGHVGPVKSPTYTLVEVYVVSSLYWYHFDFYRISEPEEFEDAGLGEYFRDDAVCLVEWPDKAAGYVPPADLSIVLRFAAGQPESGRDLEIVAHSEAGQRCLTALINRMPRVGS</sequence>
<organism evidence="11 12">
    <name type="scientific">Candidatus Propionivibrio aalborgensis</name>
    <dbReference type="NCBI Taxonomy" id="1860101"/>
    <lineage>
        <taxon>Bacteria</taxon>
        <taxon>Pseudomonadati</taxon>
        <taxon>Pseudomonadota</taxon>
        <taxon>Betaproteobacteria</taxon>
        <taxon>Rhodocyclales</taxon>
        <taxon>Rhodocyclaceae</taxon>
        <taxon>Propionivibrio</taxon>
    </lineage>
</organism>
<dbReference type="GO" id="GO:0005737">
    <property type="term" value="C:cytoplasm"/>
    <property type="evidence" value="ECO:0007669"/>
    <property type="project" value="UniProtKB-SubCell"/>
</dbReference>
<keyword evidence="9" id="KW-0460">Magnesium</keyword>
<evidence type="ECO:0000256" key="8">
    <source>
        <dbReference type="ARBA" id="ARBA00022840"/>
    </source>
</evidence>
<keyword evidence="6" id="KW-0479">Metal-binding</keyword>
<dbReference type="GO" id="GO:0002949">
    <property type="term" value="P:tRNA threonylcarbamoyladenosine modification"/>
    <property type="evidence" value="ECO:0007669"/>
    <property type="project" value="InterPro"/>
</dbReference>
<evidence type="ECO:0000256" key="4">
    <source>
        <dbReference type="ARBA" id="ARBA00022490"/>
    </source>
</evidence>
<dbReference type="InterPro" id="IPR003442">
    <property type="entry name" value="T6A_TsaE"/>
</dbReference>
<dbReference type="PANTHER" id="PTHR33540">
    <property type="entry name" value="TRNA THREONYLCARBAMOYLADENOSINE BIOSYNTHESIS PROTEIN TSAE"/>
    <property type="match status" value="1"/>
</dbReference>
<dbReference type="EMBL" id="FLQY01000124">
    <property type="protein sequence ID" value="SBT07135.1"/>
    <property type="molecule type" value="Genomic_DNA"/>
</dbReference>
<keyword evidence="8" id="KW-0067">ATP-binding</keyword>
<dbReference type="Proteomes" id="UP000199600">
    <property type="component" value="Unassembled WGS sequence"/>
</dbReference>
<dbReference type="RefSeq" id="WP_186410759.1">
    <property type="nucleotide sequence ID" value="NZ_FLQY01000124.1"/>
</dbReference>
<reference evidence="11 12" key="1">
    <citation type="submission" date="2016-06" db="EMBL/GenBank/DDBJ databases">
        <authorList>
            <person name="Kjaerup R.B."/>
            <person name="Dalgaard T.S."/>
            <person name="Juul-Madsen H.R."/>
        </authorList>
    </citation>
    <scope>NUCLEOTIDE SEQUENCE [LARGE SCALE GENOMIC DNA]</scope>
    <source>
        <strain evidence="11">2</strain>
    </source>
</reference>
<evidence type="ECO:0000256" key="6">
    <source>
        <dbReference type="ARBA" id="ARBA00022723"/>
    </source>
</evidence>
<dbReference type="GO" id="GO:0005524">
    <property type="term" value="F:ATP binding"/>
    <property type="evidence" value="ECO:0007669"/>
    <property type="project" value="UniProtKB-KW"/>
</dbReference>
<comment type="similarity">
    <text evidence="2">Belongs to the TsaE family.</text>
</comment>
<evidence type="ECO:0000256" key="10">
    <source>
        <dbReference type="ARBA" id="ARBA00032441"/>
    </source>
</evidence>
<dbReference type="InterPro" id="IPR027417">
    <property type="entry name" value="P-loop_NTPase"/>
</dbReference>
<evidence type="ECO:0000256" key="7">
    <source>
        <dbReference type="ARBA" id="ARBA00022741"/>
    </source>
</evidence>
<keyword evidence="5" id="KW-0819">tRNA processing</keyword>
<evidence type="ECO:0000256" key="2">
    <source>
        <dbReference type="ARBA" id="ARBA00007599"/>
    </source>
</evidence>